<comment type="subcellular location">
    <subcellularLocation>
        <location evidence="1">Cell envelope</location>
    </subcellularLocation>
</comment>
<feature type="coiled-coil region" evidence="3">
    <location>
        <begin position="101"/>
        <end position="187"/>
    </location>
</feature>
<dbReference type="InterPro" id="IPR058639">
    <property type="entry name" value="BSH_YknX-like"/>
</dbReference>
<evidence type="ECO:0000313" key="5">
    <source>
        <dbReference type="EMBL" id="NYH19951.1"/>
    </source>
</evidence>
<evidence type="ECO:0000256" key="1">
    <source>
        <dbReference type="ARBA" id="ARBA00004196"/>
    </source>
</evidence>
<dbReference type="InterPro" id="IPR050465">
    <property type="entry name" value="UPF0194_transport"/>
</dbReference>
<dbReference type="Proteomes" id="UP000572540">
    <property type="component" value="Unassembled WGS sequence"/>
</dbReference>
<evidence type="ECO:0000313" key="6">
    <source>
        <dbReference type="EMBL" id="NYH21009.1"/>
    </source>
</evidence>
<dbReference type="SUPFAM" id="SSF111369">
    <property type="entry name" value="HlyD-like secretion proteins"/>
    <property type="match status" value="1"/>
</dbReference>
<proteinExistence type="predicted"/>
<name>A0A7Y9WHM0_9BURK</name>
<evidence type="ECO:0000256" key="2">
    <source>
        <dbReference type="ARBA" id="ARBA00023054"/>
    </source>
</evidence>
<dbReference type="GO" id="GO:0030313">
    <property type="term" value="C:cell envelope"/>
    <property type="evidence" value="ECO:0007669"/>
    <property type="project" value="UniProtKB-SubCell"/>
</dbReference>
<organism evidence="6 7">
    <name type="scientific">Paraburkholderia bryophila</name>
    <dbReference type="NCBI Taxonomy" id="420952"/>
    <lineage>
        <taxon>Bacteria</taxon>
        <taxon>Pseudomonadati</taxon>
        <taxon>Pseudomonadota</taxon>
        <taxon>Betaproteobacteria</taxon>
        <taxon>Burkholderiales</taxon>
        <taxon>Burkholderiaceae</taxon>
        <taxon>Paraburkholderia</taxon>
    </lineage>
</organism>
<keyword evidence="7" id="KW-1185">Reference proteome</keyword>
<protein>
    <submittedName>
        <fullName evidence="6">HlyD family secretion protein</fullName>
    </submittedName>
</protein>
<dbReference type="Gene3D" id="1.10.287.470">
    <property type="entry name" value="Helix hairpin bin"/>
    <property type="match status" value="1"/>
</dbReference>
<dbReference type="EMBL" id="JACCAU010000001">
    <property type="protein sequence ID" value="NYH19951.1"/>
    <property type="molecule type" value="Genomic_DNA"/>
</dbReference>
<dbReference type="PANTHER" id="PTHR32347:SF23">
    <property type="entry name" value="BLL5650 PROTEIN"/>
    <property type="match status" value="1"/>
</dbReference>
<dbReference type="Proteomes" id="UP000540929">
    <property type="component" value="Unassembled WGS sequence"/>
</dbReference>
<feature type="domain" description="YknX-like barrel-sandwich hybrid" evidence="4">
    <location>
        <begin position="64"/>
        <end position="240"/>
    </location>
</feature>
<keyword evidence="2 3" id="KW-0175">Coiled coil</keyword>
<evidence type="ECO:0000313" key="8">
    <source>
        <dbReference type="Proteomes" id="UP000572540"/>
    </source>
</evidence>
<comment type="caution">
    <text evidence="6">The sequence shown here is derived from an EMBL/GenBank/DDBJ whole genome shotgun (WGS) entry which is preliminary data.</text>
</comment>
<evidence type="ECO:0000313" key="7">
    <source>
        <dbReference type="Proteomes" id="UP000540929"/>
    </source>
</evidence>
<accession>A0A7Y9WHM0</accession>
<evidence type="ECO:0000256" key="3">
    <source>
        <dbReference type="SAM" id="Coils"/>
    </source>
</evidence>
<dbReference type="AlphaFoldDB" id="A0A7Y9WHM0"/>
<reference evidence="7 8" key="1">
    <citation type="submission" date="2020-07" db="EMBL/GenBank/DDBJ databases">
        <title>Exploring microbial biodiversity for novel pathways involved in the catabolism of aromatic compounds derived from lignin.</title>
        <authorList>
            <person name="Elkins J."/>
        </authorList>
    </citation>
    <scope>NUCLEOTIDE SEQUENCE [LARGE SCALE GENOMIC DNA]</scope>
    <source>
        <strain evidence="5 8">H2C3B</strain>
        <strain evidence="6 7">H2C3C</strain>
    </source>
</reference>
<dbReference type="RefSeq" id="WP_179704575.1">
    <property type="nucleotide sequence ID" value="NZ_JACCAS010000001.1"/>
</dbReference>
<dbReference type="Gene3D" id="2.40.50.100">
    <property type="match status" value="1"/>
</dbReference>
<dbReference type="EMBL" id="JACCAS010000001">
    <property type="protein sequence ID" value="NYH21009.1"/>
    <property type="molecule type" value="Genomic_DNA"/>
</dbReference>
<sequence length="361" mass="39410">MKTRVIFGLAILGILVALAGAFLFGTQRKAQPPVFAPVSNPYATAIYADGIVESEQVGGQNVNIYPEVAGPITRVLVHEGQQVAAGTPLLEIDDSVQSATTQQLRAQSEAARVALQELQAEPRKETLAVTKAQVDQAQANLKAARDQYDKRRASYEFDNRSISKDAVDTAQDAVAQAQTSLEVAQRQYELTRAGAWSYDISNAQKQYEALSQSYRAAGALLKKYTVTAQADGVVLALNGTPGSYVSSQGVYDAYTQGFDPLVVMGASQDYLSVRCYVDEILVARLPAPTHMQAQLSVRGTDIKVPLEFVRVQPYVSPKIELSNQRAEKVDLRVLPVIFRFRKKDLPMVYPGLLVDVFIGPK</sequence>
<dbReference type="PANTHER" id="PTHR32347">
    <property type="entry name" value="EFFLUX SYSTEM COMPONENT YKNX-RELATED"/>
    <property type="match status" value="1"/>
</dbReference>
<gene>
    <name evidence="6" type="ORF">GGD40_000488</name>
    <name evidence="5" type="ORF">GGD41_007179</name>
</gene>
<evidence type="ECO:0000259" key="4">
    <source>
        <dbReference type="Pfam" id="PF25984"/>
    </source>
</evidence>
<dbReference type="Pfam" id="PF25984">
    <property type="entry name" value="BSH_YknX"/>
    <property type="match status" value="1"/>
</dbReference>